<gene>
    <name evidence="1" type="ORF">SAMN04488008_10567</name>
</gene>
<dbReference type="Pfam" id="PF11015">
    <property type="entry name" value="DUF2853"/>
    <property type="match status" value="1"/>
</dbReference>
<protein>
    <recommendedName>
        <fullName evidence="3">DUF2853 domain-containing protein</fullName>
    </recommendedName>
</protein>
<evidence type="ECO:0000313" key="1">
    <source>
        <dbReference type="EMBL" id="SEL74137.1"/>
    </source>
</evidence>
<dbReference type="Gene3D" id="1.10.238.120">
    <property type="entry name" value="Jann4075-like"/>
    <property type="match status" value="1"/>
</dbReference>
<dbReference type="AlphaFoldDB" id="A0A1H7SRI1"/>
<accession>A0A1H7SRI1</accession>
<reference evidence="2" key="1">
    <citation type="submission" date="2016-10" db="EMBL/GenBank/DDBJ databases">
        <authorList>
            <person name="Varghese N."/>
            <person name="Submissions S."/>
        </authorList>
    </citation>
    <scope>NUCLEOTIDE SEQUENCE [LARGE SCALE GENOMIC DNA]</scope>
    <source>
        <strain evidence="2">DSM 16471</strain>
    </source>
</reference>
<name>A0A1H7SRI1_9FLAO</name>
<sequence length="134" mass="15310">MIIFVLYLRGVLTINYNTFQMSKRDDLIEKYAADIKDKFGESADMDLLKKVTVGLGPSIYNIDASKVSGTDQKELDTVKNNYLIKKLGLADDSKLDDAIKTVMDKYGSSNRNKYRAVIYYKLCQHFKKASVYNK</sequence>
<dbReference type="InterPro" id="IPR021274">
    <property type="entry name" value="DUF2853"/>
</dbReference>
<dbReference type="Proteomes" id="UP000198990">
    <property type="component" value="Unassembled WGS sequence"/>
</dbReference>
<proteinExistence type="predicted"/>
<evidence type="ECO:0008006" key="3">
    <source>
        <dbReference type="Google" id="ProtNLM"/>
    </source>
</evidence>
<evidence type="ECO:0000313" key="2">
    <source>
        <dbReference type="Proteomes" id="UP000198990"/>
    </source>
</evidence>
<dbReference type="InterPro" id="IPR023154">
    <property type="entry name" value="Jann4075-like_sf"/>
</dbReference>
<dbReference type="STRING" id="228957.SAMN04488008_10567"/>
<organism evidence="1 2">
    <name type="scientific">Maribacter orientalis</name>
    <dbReference type="NCBI Taxonomy" id="228957"/>
    <lineage>
        <taxon>Bacteria</taxon>
        <taxon>Pseudomonadati</taxon>
        <taxon>Bacteroidota</taxon>
        <taxon>Flavobacteriia</taxon>
        <taxon>Flavobacteriales</taxon>
        <taxon>Flavobacteriaceae</taxon>
        <taxon>Maribacter</taxon>
    </lineage>
</organism>
<dbReference type="SUPFAM" id="SSF158587">
    <property type="entry name" value="Jann4075-like"/>
    <property type="match status" value="1"/>
</dbReference>
<keyword evidence="2" id="KW-1185">Reference proteome</keyword>
<dbReference type="EMBL" id="FNZN01000005">
    <property type="protein sequence ID" value="SEL74137.1"/>
    <property type="molecule type" value="Genomic_DNA"/>
</dbReference>